<keyword evidence="3" id="KW-1185">Reference proteome</keyword>
<evidence type="ECO:0000313" key="3">
    <source>
        <dbReference type="Proteomes" id="UP000037069"/>
    </source>
</evidence>
<feature type="compositionally biased region" description="Basic and acidic residues" evidence="1">
    <location>
        <begin position="139"/>
        <end position="154"/>
    </location>
</feature>
<feature type="region of interest" description="Disordered" evidence="1">
    <location>
        <begin position="39"/>
        <end position="154"/>
    </location>
</feature>
<sequence>MGTPSWLAPPSPPTSMRSSDVWVESVRDVTTLTQPEGALHCSCSETPLPVSTTVRRAQRQADGRVDEPVVGAIDADRGPADDRTEVRIRECYRGSRDEDGSEGRGSRRKGRGHDAPLRQPVAPPSRVGGGGWHVISVQSKKDPEKRCVTDDAVA</sequence>
<dbReference type="EMBL" id="JRES01001661">
    <property type="protein sequence ID" value="KNC21085.1"/>
    <property type="molecule type" value="Genomic_DNA"/>
</dbReference>
<dbReference type="AlphaFoldDB" id="A0A0L0BLT6"/>
<comment type="caution">
    <text evidence="2">The sequence shown here is derived from an EMBL/GenBank/DDBJ whole genome shotgun (WGS) entry which is preliminary data.</text>
</comment>
<reference evidence="2 3" key="1">
    <citation type="journal article" date="2015" name="Nat. Commun.">
        <title>Lucilia cuprina genome unlocks parasitic fly biology to underpin future interventions.</title>
        <authorList>
            <person name="Anstead C.A."/>
            <person name="Korhonen P.K."/>
            <person name="Young N.D."/>
            <person name="Hall R.S."/>
            <person name="Jex A.R."/>
            <person name="Murali S.C."/>
            <person name="Hughes D.S."/>
            <person name="Lee S.F."/>
            <person name="Perry T."/>
            <person name="Stroehlein A.J."/>
            <person name="Ansell B.R."/>
            <person name="Breugelmans B."/>
            <person name="Hofmann A."/>
            <person name="Qu J."/>
            <person name="Dugan S."/>
            <person name="Lee S.L."/>
            <person name="Chao H."/>
            <person name="Dinh H."/>
            <person name="Han Y."/>
            <person name="Doddapaneni H.V."/>
            <person name="Worley K.C."/>
            <person name="Muzny D.M."/>
            <person name="Ioannidis P."/>
            <person name="Waterhouse R.M."/>
            <person name="Zdobnov E.M."/>
            <person name="James P.J."/>
            <person name="Bagnall N.H."/>
            <person name="Kotze A.C."/>
            <person name="Gibbs R.A."/>
            <person name="Richards S."/>
            <person name="Batterham P."/>
            <person name="Gasser R.B."/>
        </authorList>
    </citation>
    <scope>NUCLEOTIDE SEQUENCE [LARGE SCALE GENOMIC DNA]</scope>
    <source>
        <strain evidence="2 3">LS</strain>
        <tissue evidence="2">Full body</tissue>
    </source>
</reference>
<feature type="compositionally biased region" description="Polar residues" evidence="1">
    <location>
        <begin position="43"/>
        <end position="55"/>
    </location>
</feature>
<feature type="compositionally biased region" description="Basic and acidic residues" evidence="1">
    <location>
        <begin position="74"/>
        <end position="105"/>
    </location>
</feature>
<accession>A0A0L0BLT6</accession>
<evidence type="ECO:0000313" key="2">
    <source>
        <dbReference type="EMBL" id="KNC21085.1"/>
    </source>
</evidence>
<name>A0A0L0BLT6_LUCCU</name>
<proteinExistence type="predicted"/>
<protein>
    <submittedName>
        <fullName evidence="2">Uncharacterized protein</fullName>
    </submittedName>
</protein>
<evidence type="ECO:0000256" key="1">
    <source>
        <dbReference type="SAM" id="MobiDB-lite"/>
    </source>
</evidence>
<organism evidence="2 3">
    <name type="scientific">Lucilia cuprina</name>
    <name type="common">Green bottle fly</name>
    <name type="synonym">Australian sheep blowfly</name>
    <dbReference type="NCBI Taxonomy" id="7375"/>
    <lineage>
        <taxon>Eukaryota</taxon>
        <taxon>Metazoa</taxon>
        <taxon>Ecdysozoa</taxon>
        <taxon>Arthropoda</taxon>
        <taxon>Hexapoda</taxon>
        <taxon>Insecta</taxon>
        <taxon>Pterygota</taxon>
        <taxon>Neoptera</taxon>
        <taxon>Endopterygota</taxon>
        <taxon>Diptera</taxon>
        <taxon>Brachycera</taxon>
        <taxon>Muscomorpha</taxon>
        <taxon>Oestroidea</taxon>
        <taxon>Calliphoridae</taxon>
        <taxon>Luciliinae</taxon>
        <taxon>Lucilia</taxon>
    </lineage>
</organism>
<dbReference type="Proteomes" id="UP000037069">
    <property type="component" value="Unassembled WGS sequence"/>
</dbReference>
<gene>
    <name evidence="2" type="ORF">FF38_05146</name>
</gene>